<keyword evidence="2" id="KW-1185">Reference proteome</keyword>
<dbReference type="VEuPathDB" id="VectorBase:AALB20_032171"/>
<reference evidence="1" key="2">
    <citation type="submission" date="2022-08" db="UniProtKB">
        <authorList>
            <consortium name="EnsemblMetazoa"/>
        </authorList>
    </citation>
    <scope>IDENTIFICATION</scope>
    <source>
        <strain evidence="1">STECLA/ALBI9_A</strain>
    </source>
</reference>
<name>A0A182F9P9_ANOAL</name>
<dbReference type="VEuPathDB" id="VectorBase:AALB003224"/>
<dbReference type="Proteomes" id="UP000069272">
    <property type="component" value="Chromosome 3L"/>
</dbReference>
<proteinExistence type="predicted"/>
<dbReference type="AlphaFoldDB" id="A0A182F9P9"/>
<reference evidence="1 2" key="1">
    <citation type="journal article" date="2017" name="G3 (Bethesda)">
        <title>The Physical Genome Mapping of Anopheles albimanus Corrected Scaffold Misassemblies and Identified Interarm Rearrangements in Genus Anopheles.</title>
        <authorList>
            <person name="Artemov G.N."/>
            <person name="Peery A.N."/>
            <person name="Jiang X."/>
            <person name="Tu Z."/>
            <person name="Stegniy V.N."/>
            <person name="Sharakhova M.V."/>
            <person name="Sharakhov I.V."/>
        </authorList>
    </citation>
    <scope>NUCLEOTIDE SEQUENCE [LARGE SCALE GENOMIC DNA]</scope>
    <source>
        <strain evidence="1 2">ALBI9_A</strain>
    </source>
</reference>
<evidence type="ECO:0000313" key="2">
    <source>
        <dbReference type="Proteomes" id="UP000069272"/>
    </source>
</evidence>
<protein>
    <submittedName>
        <fullName evidence="1">Uncharacterized protein</fullName>
    </submittedName>
</protein>
<dbReference type="EnsemblMetazoa" id="AALB003224-RA">
    <property type="protein sequence ID" value="AALB003224-PA"/>
    <property type="gene ID" value="AALB003224"/>
</dbReference>
<evidence type="ECO:0000313" key="1">
    <source>
        <dbReference type="EnsemblMetazoa" id="AALB003224-PA"/>
    </source>
</evidence>
<sequence>MRSLLTPLHLPDGSAPGGGPLFHQVPIEAGTPDRIELSEAESKLSDSGNGDATMLSALSDHVVVTHQTASRRDCREVLLLKFTE</sequence>
<organism evidence="1 2">
    <name type="scientific">Anopheles albimanus</name>
    <name type="common">New world malaria mosquito</name>
    <dbReference type="NCBI Taxonomy" id="7167"/>
    <lineage>
        <taxon>Eukaryota</taxon>
        <taxon>Metazoa</taxon>
        <taxon>Ecdysozoa</taxon>
        <taxon>Arthropoda</taxon>
        <taxon>Hexapoda</taxon>
        <taxon>Insecta</taxon>
        <taxon>Pterygota</taxon>
        <taxon>Neoptera</taxon>
        <taxon>Endopterygota</taxon>
        <taxon>Diptera</taxon>
        <taxon>Nematocera</taxon>
        <taxon>Culicoidea</taxon>
        <taxon>Culicidae</taxon>
        <taxon>Anophelinae</taxon>
        <taxon>Anopheles</taxon>
    </lineage>
</organism>
<accession>A0A182F9P9</accession>